<evidence type="ECO:0000313" key="2">
    <source>
        <dbReference type="EMBL" id="KAH0596139.1"/>
    </source>
</evidence>
<reference evidence="2 3" key="1">
    <citation type="submission" date="2020-07" db="EMBL/GenBank/DDBJ databases">
        <title>Metarhizium humberi genome.</title>
        <authorList>
            <person name="Lysoe E."/>
        </authorList>
    </citation>
    <scope>NUCLEOTIDE SEQUENCE [LARGE SCALE GENOMIC DNA]</scope>
    <source>
        <strain evidence="2 3">ESALQ1638</strain>
    </source>
</reference>
<accession>A0A9P8MBA9</accession>
<sequence length="141" mass="15719">MKQNMGLLQRKTGVRTRTRAREGDEGRLGEISRFERLTRSVKASEIAFLRTTLAKDQKDTETVHYELAVTCLDYLRGSFGNLAFLQYAATFWSTHLDKAGSQMDDHGMAALALAAHNGHSTIVERLLQCEEIAIESSADSL</sequence>
<organism evidence="2 3">
    <name type="scientific">Metarhizium humberi</name>
    <dbReference type="NCBI Taxonomy" id="2596975"/>
    <lineage>
        <taxon>Eukaryota</taxon>
        <taxon>Fungi</taxon>
        <taxon>Dikarya</taxon>
        <taxon>Ascomycota</taxon>
        <taxon>Pezizomycotina</taxon>
        <taxon>Sordariomycetes</taxon>
        <taxon>Hypocreomycetidae</taxon>
        <taxon>Hypocreales</taxon>
        <taxon>Clavicipitaceae</taxon>
        <taxon>Metarhizium</taxon>
    </lineage>
</organism>
<keyword evidence="3" id="KW-1185">Reference proteome</keyword>
<proteinExistence type="predicted"/>
<dbReference type="Proteomes" id="UP000764110">
    <property type="component" value="Unassembled WGS sequence"/>
</dbReference>
<gene>
    <name evidence="2" type="ORF">MHUMG1_06000</name>
</gene>
<evidence type="ECO:0000256" key="1">
    <source>
        <dbReference type="SAM" id="MobiDB-lite"/>
    </source>
</evidence>
<protein>
    <recommendedName>
        <fullName evidence="4">Ankyrin repeat-containing domain protein</fullName>
    </recommendedName>
</protein>
<evidence type="ECO:0008006" key="4">
    <source>
        <dbReference type="Google" id="ProtNLM"/>
    </source>
</evidence>
<dbReference type="AlphaFoldDB" id="A0A9P8MBA9"/>
<name>A0A9P8MBA9_9HYPO</name>
<dbReference type="EMBL" id="JACEFI010000010">
    <property type="protein sequence ID" value="KAH0596139.1"/>
    <property type="molecule type" value="Genomic_DNA"/>
</dbReference>
<evidence type="ECO:0000313" key="3">
    <source>
        <dbReference type="Proteomes" id="UP000764110"/>
    </source>
</evidence>
<feature type="region of interest" description="Disordered" evidence="1">
    <location>
        <begin position="1"/>
        <end position="25"/>
    </location>
</feature>
<comment type="caution">
    <text evidence="2">The sequence shown here is derived from an EMBL/GenBank/DDBJ whole genome shotgun (WGS) entry which is preliminary data.</text>
</comment>